<dbReference type="PATRIC" id="fig|35806.4.peg.1391"/>
<dbReference type="KEGG" id="rsu:NHU_01347"/>
<evidence type="ECO:0000313" key="4">
    <source>
        <dbReference type="Proteomes" id="UP000064912"/>
    </source>
</evidence>
<keyword evidence="2" id="KW-1133">Transmembrane helix</keyword>
<keyword evidence="3" id="KW-0830">Ubiquinone</keyword>
<gene>
    <name evidence="3" type="ORF">NHU_01347</name>
</gene>
<reference evidence="3 4" key="1">
    <citation type="submission" date="2015-02" db="EMBL/GenBank/DDBJ databases">
        <title>Genome sequene of Rhodovulum sulfidophilum DSM 2351.</title>
        <authorList>
            <person name="Nagao N."/>
        </authorList>
    </citation>
    <scope>NUCLEOTIDE SEQUENCE [LARGE SCALE GENOMIC DNA]</scope>
    <source>
        <strain evidence="3 4">DSM 2351</strain>
    </source>
</reference>
<feature type="compositionally biased region" description="Low complexity" evidence="1">
    <location>
        <begin position="113"/>
        <end position="127"/>
    </location>
</feature>
<keyword evidence="2" id="KW-0812">Transmembrane</keyword>
<feature type="transmembrane region" description="Helical" evidence="2">
    <location>
        <begin position="36"/>
        <end position="60"/>
    </location>
</feature>
<name>A0A0D6B0G6_RHOSU</name>
<dbReference type="Gene3D" id="1.10.150.20">
    <property type="entry name" value="5' to 3' exonuclease, C-terminal subdomain"/>
    <property type="match status" value="1"/>
</dbReference>
<dbReference type="AlphaFoldDB" id="A0A0D6B0G6"/>
<evidence type="ECO:0000313" key="3">
    <source>
        <dbReference type="EMBL" id="BAQ68506.1"/>
    </source>
</evidence>
<dbReference type="EMBL" id="AP014800">
    <property type="protein sequence ID" value="BAQ68506.1"/>
    <property type="molecule type" value="Genomic_DNA"/>
</dbReference>
<feature type="transmembrane region" description="Helical" evidence="2">
    <location>
        <begin position="12"/>
        <end position="30"/>
    </location>
</feature>
<dbReference type="eggNOG" id="COG3743">
    <property type="taxonomic scope" value="Bacteria"/>
</dbReference>
<evidence type="ECO:0000256" key="2">
    <source>
        <dbReference type="SAM" id="Phobius"/>
    </source>
</evidence>
<organism evidence="3 4">
    <name type="scientific">Rhodovulum sulfidophilum</name>
    <name type="common">Rhodobacter sulfidophilus</name>
    <dbReference type="NCBI Taxonomy" id="35806"/>
    <lineage>
        <taxon>Bacteria</taxon>
        <taxon>Pseudomonadati</taxon>
        <taxon>Pseudomonadota</taxon>
        <taxon>Alphaproteobacteria</taxon>
        <taxon>Rhodobacterales</taxon>
        <taxon>Paracoccaceae</taxon>
        <taxon>Rhodovulum</taxon>
    </lineage>
</organism>
<evidence type="ECO:0000256" key="1">
    <source>
        <dbReference type="SAM" id="MobiDB-lite"/>
    </source>
</evidence>
<accession>A0A0D6B0G6</accession>
<keyword evidence="2" id="KW-0472">Membrane</keyword>
<protein>
    <submittedName>
        <fullName evidence="3">NADH:ubiquinone oxidoreductase 41 kd complex i subunit</fullName>
    </submittedName>
</protein>
<sequence>MNISRTEARFKFAIFWWLVAALCGVTVATIGYGVGLWALGAFVGGFGTFVVAGVVLTWAFCHTDAEFSAMVAKKREAMAAMKPYRDANAAIVVPNRPKPGGPKVAPTVPRSTPKAAAAPAARVAPKADAAETSSPKPEAAPTAAQEKVGNGPAALSAPRAGGADDLKKIKGVGPKLEKQVNDLGIYHYDQIASWTAADVAWMDENLEGFKGRVSRDDWVAQARALAKEG</sequence>
<proteinExistence type="predicted"/>
<feature type="region of interest" description="Disordered" evidence="1">
    <location>
        <begin position="92"/>
        <end position="168"/>
    </location>
</feature>
<dbReference type="Proteomes" id="UP000064912">
    <property type="component" value="Chromosome"/>
</dbReference>